<protein>
    <submittedName>
        <fullName evidence="3">Uncharacterized protein</fullName>
    </submittedName>
</protein>
<dbReference type="OrthoDB" id="675945at2759"/>
<feature type="region of interest" description="Disordered" evidence="1">
    <location>
        <begin position="99"/>
        <end position="128"/>
    </location>
</feature>
<evidence type="ECO:0000256" key="1">
    <source>
        <dbReference type="SAM" id="MobiDB-lite"/>
    </source>
</evidence>
<keyword evidence="4" id="KW-1185">Reference proteome</keyword>
<proteinExistence type="predicted"/>
<dbReference type="AlphaFoldDB" id="A0A6G1DLR8"/>
<evidence type="ECO:0000313" key="3">
    <source>
        <dbReference type="EMBL" id="KAF0913430.1"/>
    </source>
</evidence>
<comment type="caution">
    <text evidence="3">The sequence shown here is derived from an EMBL/GenBank/DDBJ whole genome shotgun (WGS) entry which is preliminary data.</text>
</comment>
<keyword evidence="2" id="KW-0732">Signal</keyword>
<gene>
    <name evidence="3" type="ORF">E2562_022215</name>
</gene>
<sequence length="201" mass="20970">MASSVSIFYIYSFTVAVVLANTAAARPATSAIVAGSTNATAAAANTTVTARRNGRSPPLSTATTEEEQYICYLCRGRNPLMIRWCPLDKDQCHIACLSSPSASRSSSSSSPPRALAFPADDEAGGDNDRGHDDCYVMRLYPDGSWVIVDVVSCQASAGCYLVCSYADALSPSGAAGEITPAATGSPLPPGLAEFERCGDQR</sequence>
<feature type="region of interest" description="Disordered" evidence="1">
    <location>
        <begin position="180"/>
        <end position="201"/>
    </location>
</feature>
<feature type="compositionally biased region" description="Low complexity" evidence="1">
    <location>
        <begin position="99"/>
        <end position="114"/>
    </location>
</feature>
<accession>A0A6G1DLR8</accession>
<evidence type="ECO:0000256" key="2">
    <source>
        <dbReference type="SAM" id="SignalP"/>
    </source>
</evidence>
<evidence type="ECO:0000313" key="4">
    <source>
        <dbReference type="Proteomes" id="UP000479710"/>
    </source>
</evidence>
<reference evidence="3 4" key="1">
    <citation type="submission" date="2019-11" db="EMBL/GenBank/DDBJ databases">
        <title>Whole genome sequence of Oryza granulata.</title>
        <authorList>
            <person name="Li W."/>
        </authorList>
    </citation>
    <scope>NUCLEOTIDE SEQUENCE [LARGE SCALE GENOMIC DNA]</scope>
    <source>
        <strain evidence="4">cv. Menghai</strain>
        <tissue evidence="3">Leaf</tissue>
    </source>
</reference>
<feature type="chain" id="PRO_5026160421" evidence="2">
    <location>
        <begin position="21"/>
        <end position="201"/>
    </location>
</feature>
<name>A0A6G1DLR8_9ORYZ</name>
<dbReference type="EMBL" id="SPHZ02000006">
    <property type="protein sequence ID" value="KAF0913430.1"/>
    <property type="molecule type" value="Genomic_DNA"/>
</dbReference>
<dbReference type="Proteomes" id="UP000479710">
    <property type="component" value="Unassembled WGS sequence"/>
</dbReference>
<feature type="signal peptide" evidence="2">
    <location>
        <begin position="1"/>
        <end position="20"/>
    </location>
</feature>
<organism evidence="3 4">
    <name type="scientific">Oryza meyeriana var. granulata</name>
    <dbReference type="NCBI Taxonomy" id="110450"/>
    <lineage>
        <taxon>Eukaryota</taxon>
        <taxon>Viridiplantae</taxon>
        <taxon>Streptophyta</taxon>
        <taxon>Embryophyta</taxon>
        <taxon>Tracheophyta</taxon>
        <taxon>Spermatophyta</taxon>
        <taxon>Magnoliopsida</taxon>
        <taxon>Liliopsida</taxon>
        <taxon>Poales</taxon>
        <taxon>Poaceae</taxon>
        <taxon>BOP clade</taxon>
        <taxon>Oryzoideae</taxon>
        <taxon>Oryzeae</taxon>
        <taxon>Oryzinae</taxon>
        <taxon>Oryza</taxon>
        <taxon>Oryza meyeriana</taxon>
    </lineage>
</organism>